<dbReference type="Proteomes" id="UP000179686">
    <property type="component" value="Unassembled WGS sequence"/>
</dbReference>
<evidence type="ECO:0000313" key="9">
    <source>
        <dbReference type="Proteomes" id="UP000179686"/>
    </source>
</evidence>
<dbReference type="GO" id="GO:0004222">
    <property type="term" value="F:metalloendopeptidase activity"/>
    <property type="evidence" value="ECO:0007669"/>
    <property type="project" value="InterPro"/>
</dbReference>
<dbReference type="InterPro" id="IPR023091">
    <property type="entry name" value="MetalPrtase_cat_dom_sf_prd"/>
</dbReference>
<evidence type="ECO:0000256" key="5">
    <source>
        <dbReference type="ARBA" id="ARBA00022801"/>
    </source>
</evidence>
<organism evidence="8 9">
    <name type="scientific">Candidatus Nomurabacteria bacterium RIFCSPHIGHO2_02_FULL_38_15</name>
    <dbReference type="NCBI Taxonomy" id="1801752"/>
    <lineage>
        <taxon>Bacteria</taxon>
        <taxon>Candidatus Nomuraibacteriota</taxon>
    </lineage>
</organism>
<comment type="subcellular location">
    <subcellularLocation>
        <location evidence="7">Cytoplasm</location>
    </subcellularLocation>
</comment>
<reference evidence="8 9" key="1">
    <citation type="journal article" date="2016" name="Nat. Commun.">
        <title>Thousands of microbial genomes shed light on interconnected biogeochemical processes in an aquifer system.</title>
        <authorList>
            <person name="Anantharaman K."/>
            <person name="Brown C.T."/>
            <person name="Hug L.A."/>
            <person name="Sharon I."/>
            <person name="Castelle C.J."/>
            <person name="Probst A.J."/>
            <person name="Thomas B.C."/>
            <person name="Singh A."/>
            <person name="Wilkins M.J."/>
            <person name="Karaoz U."/>
            <person name="Brodie E.L."/>
            <person name="Williams K.H."/>
            <person name="Hubbard S.S."/>
            <person name="Banfield J.F."/>
        </authorList>
    </citation>
    <scope>NUCLEOTIDE SEQUENCE [LARGE SCALE GENOMIC DNA]</scope>
</reference>
<dbReference type="GO" id="GO:0008270">
    <property type="term" value="F:zinc ion binding"/>
    <property type="evidence" value="ECO:0007669"/>
    <property type="project" value="UniProtKB-UniRule"/>
</dbReference>
<keyword evidence="5 7" id="KW-0378">Hydrolase</keyword>
<keyword evidence="3 7" id="KW-0479">Metal-binding</keyword>
<comment type="similarity">
    <text evidence="1 7">Belongs to the endoribonuclease YbeY family.</text>
</comment>
<dbReference type="GO" id="GO:0006364">
    <property type="term" value="P:rRNA processing"/>
    <property type="evidence" value="ECO:0007669"/>
    <property type="project" value="UniProtKB-UniRule"/>
</dbReference>
<dbReference type="EMBL" id="MFUC01000004">
    <property type="protein sequence ID" value="OGI72539.1"/>
    <property type="molecule type" value="Genomic_DNA"/>
</dbReference>
<keyword evidence="2 7" id="KW-0540">Nuclease</keyword>
<dbReference type="STRING" id="1801752.A3J61_01040"/>
<dbReference type="EC" id="3.1.-.-" evidence="7"/>
<evidence type="ECO:0000256" key="7">
    <source>
        <dbReference type="HAMAP-Rule" id="MF_00009"/>
    </source>
</evidence>
<evidence type="ECO:0000256" key="4">
    <source>
        <dbReference type="ARBA" id="ARBA00022759"/>
    </source>
</evidence>
<keyword evidence="6 7" id="KW-0862">Zinc</keyword>
<keyword evidence="4 7" id="KW-0255">Endonuclease</keyword>
<comment type="function">
    <text evidence="7">Single strand-specific metallo-endoribonuclease involved in late-stage 70S ribosome quality control and in maturation of the 3' terminus of the 16S rRNA.</text>
</comment>
<proteinExistence type="inferred from homology"/>
<keyword evidence="7" id="KW-0698">rRNA processing</keyword>
<evidence type="ECO:0000256" key="6">
    <source>
        <dbReference type="ARBA" id="ARBA00022833"/>
    </source>
</evidence>
<evidence type="ECO:0000256" key="2">
    <source>
        <dbReference type="ARBA" id="ARBA00022722"/>
    </source>
</evidence>
<dbReference type="Pfam" id="PF02130">
    <property type="entry name" value="YbeY"/>
    <property type="match status" value="1"/>
</dbReference>
<dbReference type="GO" id="GO:0004521">
    <property type="term" value="F:RNA endonuclease activity"/>
    <property type="evidence" value="ECO:0007669"/>
    <property type="project" value="UniProtKB-UniRule"/>
</dbReference>
<comment type="cofactor">
    <cofactor evidence="7">
        <name>Zn(2+)</name>
        <dbReference type="ChEBI" id="CHEBI:29105"/>
    </cofactor>
    <text evidence="7">Binds 1 zinc ion.</text>
</comment>
<keyword evidence="7" id="KW-0690">Ribosome biogenesis</keyword>
<dbReference type="InterPro" id="IPR002036">
    <property type="entry name" value="YbeY"/>
</dbReference>
<name>A0A1F6VSJ7_9BACT</name>
<dbReference type="HAMAP" id="MF_00009">
    <property type="entry name" value="Endoribonucl_YbeY"/>
    <property type="match status" value="1"/>
</dbReference>
<dbReference type="NCBIfam" id="TIGR00043">
    <property type="entry name" value="rRNA maturation RNase YbeY"/>
    <property type="match status" value="1"/>
</dbReference>
<dbReference type="Gene3D" id="3.40.390.30">
    <property type="entry name" value="Metalloproteases ('zincins'), catalytic domain"/>
    <property type="match status" value="1"/>
</dbReference>
<evidence type="ECO:0000256" key="1">
    <source>
        <dbReference type="ARBA" id="ARBA00010875"/>
    </source>
</evidence>
<sequence length="132" mass="14982">MEDSVSIQNTTRGKVLTLPLVKILQIKNKILGKKYTLSLAFVGTCTARKINLQTRNKTYTPNTLSFQYTTNSGEIILCPVIIKKQALQNKAKYADYLAFILIHSLLHLKGLDHGIKMELLEQKLVKEFGYKL</sequence>
<evidence type="ECO:0000313" key="8">
    <source>
        <dbReference type="EMBL" id="OGI72539.1"/>
    </source>
</evidence>
<feature type="binding site" evidence="7">
    <location>
        <position position="103"/>
    </location>
    <ligand>
        <name>Zn(2+)</name>
        <dbReference type="ChEBI" id="CHEBI:29105"/>
        <note>catalytic</note>
    </ligand>
</feature>
<feature type="binding site" evidence="7">
    <location>
        <position position="107"/>
    </location>
    <ligand>
        <name>Zn(2+)</name>
        <dbReference type="ChEBI" id="CHEBI:29105"/>
        <note>catalytic</note>
    </ligand>
</feature>
<dbReference type="GO" id="GO:0005737">
    <property type="term" value="C:cytoplasm"/>
    <property type="evidence" value="ECO:0007669"/>
    <property type="project" value="UniProtKB-SubCell"/>
</dbReference>
<keyword evidence="7" id="KW-0963">Cytoplasm</keyword>
<gene>
    <name evidence="7" type="primary">ybeY</name>
    <name evidence="8" type="ORF">A3J61_01040</name>
</gene>
<protein>
    <recommendedName>
        <fullName evidence="7">Endoribonuclease YbeY</fullName>
        <ecNumber evidence="7">3.1.-.-</ecNumber>
    </recommendedName>
</protein>
<comment type="caution">
    <text evidence="8">The sequence shown here is derived from an EMBL/GenBank/DDBJ whole genome shotgun (WGS) entry which is preliminary data.</text>
</comment>
<accession>A0A1F6VSJ7</accession>
<feature type="binding site" evidence="7">
    <location>
        <position position="113"/>
    </location>
    <ligand>
        <name>Zn(2+)</name>
        <dbReference type="ChEBI" id="CHEBI:29105"/>
        <note>catalytic</note>
    </ligand>
</feature>
<dbReference type="AlphaFoldDB" id="A0A1F6VSJ7"/>
<dbReference type="SUPFAM" id="SSF55486">
    <property type="entry name" value="Metalloproteases ('zincins'), catalytic domain"/>
    <property type="match status" value="1"/>
</dbReference>
<evidence type="ECO:0000256" key="3">
    <source>
        <dbReference type="ARBA" id="ARBA00022723"/>
    </source>
</evidence>